<dbReference type="AlphaFoldDB" id="A0AB39RHG4"/>
<dbReference type="InterPro" id="IPR036291">
    <property type="entry name" value="NAD(P)-bd_dom_sf"/>
</dbReference>
<evidence type="ECO:0000256" key="2">
    <source>
        <dbReference type="ARBA" id="ARBA00023002"/>
    </source>
</evidence>
<organism evidence="4">
    <name type="scientific">Streptomyces sp. R41</name>
    <dbReference type="NCBI Taxonomy" id="3238632"/>
    <lineage>
        <taxon>Bacteria</taxon>
        <taxon>Bacillati</taxon>
        <taxon>Actinomycetota</taxon>
        <taxon>Actinomycetes</taxon>
        <taxon>Kitasatosporales</taxon>
        <taxon>Streptomycetaceae</taxon>
        <taxon>Streptomyces</taxon>
    </lineage>
</organism>
<proteinExistence type="inferred from homology"/>
<dbReference type="Pfam" id="PF13561">
    <property type="entry name" value="adh_short_C2"/>
    <property type="match status" value="1"/>
</dbReference>
<evidence type="ECO:0000259" key="3">
    <source>
        <dbReference type="SMART" id="SM00822"/>
    </source>
</evidence>
<protein>
    <submittedName>
        <fullName evidence="4">SDR family NAD(P)-dependent oxidoreductase</fullName>
        <ecNumber evidence="4">1.1.1.-</ecNumber>
    </submittedName>
</protein>
<dbReference type="PANTHER" id="PTHR43639:SF1">
    <property type="entry name" value="SHORT-CHAIN DEHYDROGENASE_REDUCTASE FAMILY PROTEIN"/>
    <property type="match status" value="1"/>
</dbReference>
<dbReference type="SMART" id="SM00822">
    <property type="entry name" value="PKS_KR"/>
    <property type="match status" value="1"/>
</dbReference>
<dbReference type="CDD" id="cd05233">
    <property type="entry name" value="SDR_c"/>
    <property type="match status" value="1"/>
</dbReference>
<dbReference type="Gene3D" id="3.40.50.720">
    <property type="entry name" value="NAD(P)-binding Rossmann-like Domain"/>
    <property type="match status" value="1"/>
</dbReference>
<gene>
    <name evidence="4" type="ORF">AB5J53_16490</name>
</gene>
<evidence type="ECO:0000313" key="4">
    <source>
        <dbReference type="EMBL" id="XDQ53150.1"/>
    </source>
</evidence>
<dbReference type="RefSeq" id="WP_369246412.1">
    <property type="nucleotide sequence ID" value="NZ_CP163443.1"/>
</dbReference>
<dbReference type="EC" id="1.1.1.-" evidence="4"/>
<sequence length="257" mass="25733">MSEASASAAATSELSGTSVLVTGGTSGIGRATALALAGLGARVVLSGRDAERGKKVVREIEAAGGEGHFVAADLRDEASARALARQAGALAGGIDVLVNNAGVFPFGPTGETTEADFDSVYGLNVKAPYFLVAELAPAMAERGRGAIVNVTTMVAEYGVDGMSLYGSSKAALVLLTKAWAAEFGPRGVRVNAVSPGPTLTEGTSGMTEALDVLASQAPAGRPGTAQEVADAIAYLVTDRSSFVHGAVLPVDGGRIAV</sequence>
<reference evidence="4" key="1">
    <citation type="submission" date="2024-07" db="EMBL/GenBank/DDBJ databases">
        <authorList>
            <person name="Yu S.T."/>
        </authorList>
    </citation>
    <scope>NUCLEOTIDE SEQUENCE</scope>
    <source>
        <strain evidence="4">R41</strain>
    </source>
</reference>
<keyword evidence="2 4" id="KW-0560">Oxidoreductase</keyword>
<feature type="domain" description="Ketoreductase" evidence="3">
    <location>
        <begin position="17"/>
        <end position="196"/>
    </location>
</feature>
<dbReference type="InterPro" id="IPR002347">
    <property type="entry name" value="SDR_fam"/>
</dbReference>
<dbReference type="SUPFAM" id="SSF51735">
    <property type="entry name" value="NAD(P)-binding Rossmann-fold domains"/>
    <property type="match status" value="1"/>
</dbReference>
<dbReference type="GO" id="GO:0016491">
    <property type="term" value="F:oxidoreductase activity"/>
    <property type="evidence" value="ECO:0007669"/>
    <property type="project" value="UniProtKB-KW"/>
</dbReference>
<comment type="similarity">
    <text evidence="1">Belongs to the short-chain dehydrogenases/reductases (SDR) family.</text>
</comment>
<dbReference type="PRINTS" id="PR00080">
    <property type="entry name" value="SDRFAMILY"/>
</dbReference>
<accession>A0AB39RHG4</accession>
<evidence type="ECO:0000256" key="1">
    <source>
        <dbReference type="ARBA" id="ARBA00006484"/>
    </source>
</evidence>
<dbReference type="PRINTS" id="PR00081">
    <property type="entry name" value="GDHRDH"/>
</dbReference>
<name>A0AB39RHG4_9ACTN</name>
<dbReference type="NCBIfam" id="NF005559">
    <property type="entry name" value="PRK07231.1"/>
    <property type="match status" value="1"/>
</dbReference>
<dbReference type="PANTHER" id="PTHR43639">
    <property type="entry name" value="OXIDOREDUCTASE, SHORT-CHAIN DEHYDROGENASE/REDUCTASE FAMILY (AFU_ORTHOLOGUE AFUA_5G02870)"/>
    <property type="match status" value="1"/>
</dbReference>
<dbReference type="InterPro" id="IPR057326">
    <property type="entry name" value="KR_dom"/>
</dbReference>
<dbReference type="EMBL" id="CP163443">
    <property type="protein sequence ID" value="XDQ53150.1"/>
    <property type="molecule type" value="Genomic_DNA"/>
</dbReference>
<dbReference type="FunFam" id="3.40.50.720:FF:000084">
    <property type="entry name" value="Short-chain dehydrogenase reductase"/>
    <property type="match status" value="1"/>
</dbReference>